<protein>
    <submittedName>
        <fullName evidence="2">Uncharacterized protein</fullName>
    </submittedName>
</protein>
<sequence length="100" mass="11038">MGSNQSSHAKPATESVKEEEKQTLFSVRGLVPKNKTTQDEQAAHEETVEDETPVIVSHAAVLSEDEEPILVEAEISEEESESDSEESDLEDEEDEDESCC</sequence>
<name>A0A7S4UMR2_9STRA</name>
<dbReference type="AlphaFoldDB" id="A0A7S4UMR2"/>
<organism evidence="2">
    <name type="scientific">Ditylum brightwellii</name>
    <dbReference type="NCBI Taxonomy" id="49249"/>
    <lineage>
        <taxon>Eukaryota</taxon>
        <taxon>Sar</taxon>
        <taxon>Stramenopiles</taxon>
        <taxon>Ochrophyta</taxon>
        <taxon>Bacillariophyta</taxon>
        <taxon>Mediophyceae</taxon>
        <taxon>Lithodesmiophycidae</taxon>
        <taxon>Lithodesmiales</taxon>
        <taxon>Lithodesmiaceae</taxon>
        <taxon>Ditylum</taxon>
    </lineage>
</organism>
<reference evidence="2" key="1">
    <citation type="submission" date="2021-01" db="EMBL/GenBank/DDBJ databases">
        <authorList>
            <person name="Corre E."/>
            <person name="Pelletier E."/>
            <person name="Niang G."/>
            <person name="Scheremetjew M."/>
            <person name="Finn R."/>
            <person name="Kale V."/>
            <person name="Holt S."/>
            <person name="Cochrane G."/>
            <person name="Meng A."/>
            <person name="Brown T."/>
            <person name="Cohen L."/>
        </authorList>
    </citation>
    <scope>NUCLEOTIDE SEQUENCE</scope>
    <source>
        <strain evidence="2">GSO104</strain>
    </source>
</reference>
<dbReference type="EMBL" id="HBNS01010305">
    <property type="protein sequence ID" value="CAE4594654.1"/>
    <property type="molecule type" value="Transcribed_RNA"/>
</dbReference>
<feature type="compositionally biased region" description="Acidic residues" evidence="1">
    <location>
        <begin position="63"/>
        <end position="100"/>
    </location>
</feature>
<evidence type="ECO:0000313" key="2">
    <source>
        <dbReference type="EMBL" id="CAE4594654.1"/>
    </source>
</evidence>
<feature type="compositionally biased region" description="Basic and acidic residues" evidence="1">
    <location>
        <begin position="36"/>
        <end position="46"/>
    </location>
</feature>
<gene>
    <name evidence="2" type="ORF">DBRI00130_LOCUS8329</name>
</gene>
<accession>A0A7S4UMR2</accession>
<proteinExistence type="predicted"/>
<evidence type="ECO:0000256" key="1">
    <source>
        <dbReference type="SAM" id="MobiDB-lite"/>
    </source>
</evidence>
<feature type="region of interest" description="Disordered" evidence="1">
    <location>
        <begin position="1"/>
        <end position="100"/>
    </location>
</feature>